<sequence>MKCTKTMLTTGAGLLAVLAVAYVVFPQFQSTVLSLGPYLLFLLCPLSMLFMMKGMNSSKDHRDESGSSTTREPERRPAGKD</sequence>
<evidence type="ECO:0000313" key="3">
    <source>
        <dbReference type="EMBL" id="AJZ56234.1"/>
    </source>
</evidence>
<feature type="region of interest" description="Disordered" evidence="1">
    <location>
        <begin position="57"/>
        <end position="81"/>
    </location>
</feature>
<proteinExistence type="predicted"/>
<dbReference type="Proteomes" id="UP000032614">
    <property type="component" value="Plasmid pBIL"/>
</dbReference>
<dbReference type="RefSeq" id="WP_028197084.1">
    <property type="nucleotide sequence ID" value="NZ_CADFGE010000013.1"/>
</dbReference>
<evidence type="ECO:0000256" key="1">
    <source>
        <dbReference type="SAM" id="MobiDB-lite"/>
    </source>
</evidence>
<feature type="compositionally biased region" description="Basic and acidic residues" evidence="1">
    <location>
        <begin position="58"/>
        <end position="81"/>
    </location>
</feature>
<name>A0AAW3V227_9BURK</name>
<reference evidence="4 6" key="2">
    <citation type="submission" date="2020-08" db="EMBL/GenBank/DDBJ databases">
        <title>Genomic Encyclopedia of Type Strains, Phase IV (KMG-V): Genome sequencing to study the core and pangenomes of soil and plant-associated prokaryotes.</title>
        <authorList>
            <person name="Whitman W."/>
        </authorList>
    </citation>
    <scope>NUCLEOTIDE SEQUENCE [LARGE SCALE GENOMIC DNA]</scope>
    <source>
        <strain evidence="4 6">SEMIA 4013</strain>
    </source>
</reference>
<feature type="transmembrane region" description="Helical" evidence="2">
    <location>
        <begin position="7"/>
        <end position="25"/>
    </location>
</feature>
<reference evidence="3 5" key="1">
    <citation type="journal article" date="2015" name="Genome Announc.">
        <title>Complete genome sequences for 59 burkholderia isolates, both pathogenic and near neighbor.</title>
        <authorList>
            <person name="Johnson S.L."/>
            <person name="Bishop-Lilly K.A."/>
            <person name="Ladner J.T."/>
            <person name="Daligault H.E."/>
            <person name="Davenport K.W."/>
            <person name="Jaissle J."/>
            <person name="Frey K.G."/>
            <person name="Koroleva G.I."/>
            <person name="Bruce D.C."/>
            <person name="Coyne S.R."/>
            <person name="Broomall S.M."/>
            <person name="Li P.E."/>
            <person name="Teshima H."/>
            <person name="Gibbons H.S."/>
            <person name="Palacios G.F."/>
            <person name="Rosenzweig C.N."/>
            <person name="Redden C.L."/>
            <person name="Xu Y."/>
            <person name="Minogue T.D."/>
            <person name="Chain P.S."/>
        </authorList>
    </citation>
    <scope>NUCLEOTIDE SEQUENCE [LARGE SCALE GENOMIC DNA]</scope>
    <source>
        <strain evidence="3 5">ATCC BAA-463</strain>
        <plasmid evidence="3 5">pBIL</plasmid>
    </source>
</reference>
<dbReference type="GeneID" id="66513451"/>
<protein>
    <recommendedName>
        <fullName evidence="7">DUF2933 domain-containing protein</fullName>
    </recommendedName>
</protein>
<evidence type="ECO:0000256" key="2">
    <source>
        <dbReference type="SAM" id="Phobius"/>
    </source>
</evidence>
<organism evidence="4 6">
    <name type="scientific">Paraburkholderia fungorum</name>
    <dbReference type="NCBI Taxonomy" id="134537"/>
    <lineage>
        <taxon>Bacteria</taxon>
        <taxon>Pseudomonadati</taxon>
        <taxon>Pseudomonadota</taxon>
        <taxon>Betaproteobacteria</taxon>
        <taxon>Burkholderiales</taxon>
        <taxon>Burkholderiaceae</taxon>
        <taxon>Paraburkholderia</taxon>
    </lineage>
</organism>
<feature type="transmembrane region" description="Helical" evidence="2">
    <location>
        <begin position="31"/>
        <end position="52"/>
    </location>
</feature>
<accession>A0AAW3V227</accession>
<dbReference type="AlphaFoldDB" id="A0AAW3V227"/>
<dbReference type="InterPro" id="IPR021682">
    <property type="entry name" value="DUF2933"/>
</dbReference>
<dbReference type="EMBL" id="JACIIK010000011">
    <property type="protein sequence ID" value="MBB6204964.1"/>
    <property type="molecule type" value="Genomic_DNA"/>
</dbReference>
<gene>
    <name evidence="4" type="ORF">GGD69_005858</name>
    <name evidence="3" type="ORF">OI25_8263</name>
</gene>
<dbReference type="Proteomes" id="UP000518681">
    <property type="component" value="Unassembled WGS sequence"/>
</dbReference>
<evidence type="ECO:0000313" key="6">
    <source>
        <dbReference type="Proteomes" id="UP000518681"/>
    </source>
</evidence>
<evidence type="ECO:0008006" key="7">
    <source>
        <dbReference type="Google" id="ProtNLM"/>
    </source>
</evidence>
<evidence type="ECO:0000313" key="4">
    <source>
        <dbReference type="EMBL" id="MBB6204964.1"/>
    </source>
</evidence>
<dbReference type="Pfam" id="PF11666">
    <property type="entry name" value="DUF2933"/>
    <property type="match status" value="1"/>
</dbReference>
<keyword evidence="2" id="KW-0472">Membrane</keyword>
<keyword evidence="2" id="KW-0812">Transmembrane</keyword>
<geneLocation type="plasmid" evidence="3 5">
    <name>pBIL</name>
</geneLocation>
<evidence type="ECO:0000313" key="5">
    <source>
        <dbReference type="Proteomes" id="UP000032614"/>
    </source>
</evidence>
<dbReference type="KEGG" id="bfn:OI25_8263"/>
<dbReference type="EMBL" id="CP010024">
    <property type="protein sequence ID" value="AJZ56234.1"/>
    <property type="molecule type" value="Genomic_DNA"/>
</dbReference>
<keyword evidence="3" id="KW-0614">Plasmid</keyword>
<keyword evidence="2" id="KW-1133">Transmembrane helix</keyword>